<dbReference type="EMBL" id="JAEKFT010000002">
    <property type="protein sequence ID" value="MBT0960041.1"/>
    <property type="molecule type" value="Genomic_DNA"/>
</dbReference>
<proteinExistence type="predicted"/>
<dbReference type="RefSeq" id="WP_214359799.1">
    <property type="nucleotide sequence ID" value="NZ_JAEKFT010000002.1"/>
</dbReference>
<feature type="region of interest" description="Disordered" evidence="1">
    <location>
        <begin position="48"/>
        <end position="93"/>
    </location>
</feature>
<reference evidence="3" key="1">
    <citation type="journal article" date="2022" name="ISME J.">
        <title>Genetic and phylogenetic analysis of dissimilatory iodate-reducing bacteria identifies potential niches across the world's oceans.</title>
        <authorList>
            <person name="Reyes-Umana V."/>
            <person name="Henning Z."/>
            <person name="Lee K."/>
            <person name="Barnum T.P."/>
            <person name="Coates J.D."/>
        </authorList>
    </citation>
    <scope>NUCLEOTIDE SEQUENCE [LARGE SCALE GENOMIC DNA]</scope>
    <source>
        <strain evidence="3">IR12</strain>
    </source>
</reference>
<name>A0A944HB78_DENI1</name>
<keyword evidence="3" id="KW-1185">Reference proteome</keyword>
<dbReference type="Proteomes" id="UP000694660">
    <property type="component" value="Unassembled WGS sequence"/>
</dbReference>
<feature type="compositionally biased region" description="Pro residues" evidence="1">
    <location>
        <begin position="77"/>
        <end position="93"/>
    </location>
</feature>
<comment type="caution">
    <text evidence="2">The sequence shown here is derived from an EMBL/GenBank/DDBJ whole genome shotgun (WGS) entry which is preliminary data.</text>
</comment>
<evidence type="ECO:0000313" key="2">
    <source>
        <dbReference type="EMBL" id="MBT0960041.1"/>
    </source>
</evidence>
<sequence length="168" mass="17230">MPLRRHHPDAPRIRLILTLLAALGLGGCASIQNAVDTVKAKLPAPAAPAAEVDADTPDTPRTEPARPAPKPVRKAVAPPPAPSAPPPAPAPAPAAPVAKIAGPAWLAQCAAVQVAGGVARCDADRLLARPSATVQVFTRDPALAVKSADGDITLRPGLPHRYRLFVLP</sequence>
<gene>
    <name evidence="2" type="ORF">I8J34_02535</name>
</gene>
<evidence type="ECO:0000313" key="3">
    <source>
        <dbReference type="Proteomes" id="UP000694660"/>
    </source>
</evidence>
<evidence type="ECO:0000256" key="1">
    <source>
        <dbReference type="SAM" id="MobiDB-lite"/>
    </source>
</evidence>
<organism evidence="2 3">
    <name type="scientific">Denitromonas iodatirespirans</name>
    <dbReference type="NCBI Taxonomy" id="2795389"/>
    <lineage>
        <taxon>Bacteria</taxon>
        <taxon>Pseudomonadati</taxon>
        <taxon>Pseudomonadota</taxon>
        <taxon>Betaproteobacteria</taxon>
        <taxon>Rhodocyclales</taxon>
        <taxon>Zoogloeaceae</taxon>
        <taxon>Denitromonas</taxon>
    </lineage>
</organism>
<protein>
    <submittedName>
        <fullName evidence="2">Uncharacterized protein</fullName>
    </submittedName>
</protein>
<dbReference type="PROSITE" id="PS51257">
    <property type="entry name" value="PROKAR_LIPOPROTEIN"/>
    <property type="match status" value="1"/>
</dbReference>
<accession>A0A944HB78</accession>
<dbReference type="AlphaFoldDB" id="A0A944HB78"/>